<feature type="domain" description="FecR N-terminal" evidence="3">
    <location>
        <begin position="14"/>
        <end position="54"/>
    </location>
</feature>
<dbReference type="Proteomes" id="UP001220395">
    <property type="component" value="Chromosome"/>
</dbReference>
<dbReference type="PANTHER" id="PTHR30273:SF2">
    <property type="entry name" value="PROTEIN FECR"/>
    <property type="match status" value="1"/>
</dbReference>
<dbReference type="PIRSF" id="PIRSF018266">
    <property type="entry name" value="FecR"/>
    <property type="match status" value="1"/>
</dbReference>
<feature type="transmembrane region" description="Helical" evidence="1">
    <location>
        <begin position="93"/>
        <end position="112"/>
    </location>
</feature>
<dbReference type="InterPro" id="IPR032623">
    <property type="entry name" value="FecR_N"/>
</dbReference>
<sequence>MSGGAKQTRDATERQAARHLVALVNDPDARTRAAIEDWIGADPAHAIAFAQAEAAWDAAERLKANGASHDAGDAATDHPDFFAGDQWWTRRRFVVGGVIAASAAALGLTGWLHASSSYATGVGEVRDVTLADGSALHLNTDSKVTVDYSGNRRLLRLDRGEAYFDVAHDPARPFDVQTRGGVTVRALGTAFNVRLREAVVELTVTKGVVGVATASRTMAKVAAGRGAIIQPRTVALASLDKRHIEQRTAWRDRMIELDGESVNQAIDEFNRYRSSPLVIGDQRLAPMRIGGRFRTDESDQFIAALEQSLPIRAVANGDGSVLLLYRDDDA</sequence>
<evidence type="ECO:0000259" key="3">
    <source>
        <dbReference type="Pfam" id="PF16220"/>
    </source>
</evidence>
<gene>
    <name evidence="4" type="ORF">PQ455_00825</name>
</gene>
<keyword evidence="1" id="KW-0812">Transmembrane</keyword>
<keyword evidence="1" id="KW-0472">Membrane</keyword>
<dbReference type="Pfam" id="PF04773">
    <property type="entry name" value="FecR"/>
    <property type="match status" value="1"/>
</dbReference>
<dbReference type="Pfam" id="PF16220">
    <property type="entry name" value="DUF4880"/>
    <property type="match status" value="1"/>
</dbReference>
<evidence type="ECO:0000313" key="5">
    <source>
        <dbReference type="Proteomes" id="UP001220395"/>
    </source>
</evidence>
<dbReference type="Gene3D" id="2.60.120.1440">
    <property type="match status" value="1"/>
</dbReference>
<proteinExistence type="predicted"/>
<keyword evidence="1" id="KW-1133">Transmembrane helix</keyword>
<dbReference type="InterPro" id="IPR012373">
    <property type="entry name" value="Ferrdict_sens_TM"/>
</dbReference>
<keyword evidence="5" id="KW-1185">Reference proteome</keyword>
<evidence type="ECO:0000313" key="4">
    <source>
        <dbReference type="EMBL" id="WCT73807.1"/>
    </source>
</evidence>
<reference evidence="4 5" key="1">
    <citation type="submission" date="2023-02" db="EMBL/GenBank/DDBJ databases">
        <title>Genome sequence of Sphingomonas naphthae.</title>
        <authorList>
            <person name="Kim S."/>
            <person name="Heo J."/>
            <person name="Kwon S.-W."/>
        </authorList>
    </citation>
    <scope>NUCLEOTIDE SEQUENCE [LARGE SCALE GENOMIC DNA]</scope>
    <source>
        <strain evidence="4 5">KACC 18716</strain>
    </source>
</reference>
<evidence type="ECO:0000256" key="1">
    <source>
        <dbReference type="SAM" id="Phobius"/>
    </source>
</evidence>
<name>A0ABY7TKQ5_9SPHN</name>
<organism evidence="4 5">
    <name type="scientific">Sphingomonas naphthae</name>
    <dbReference type="NCBI Taxonomy" id="1813468"/>
    <lineage>
        <taxon>Bacteria</taxon>
        <taxon>Pseudomonadati</taxon>
        <taxon>Pseudomonadota</taxon>
        <taxon>Alphaproteobacteria</taxon>
        <taxon>Sphingomonadales</taxon>
        <taxon>Sphingomonadaceae</taxon>
        <taxon>Sphingomonas</taxon>
    </lineage>
</organism>
<protein>
    <submittedName>
        <fullName evidence="4">FecR domain-containing protein</fullName>
    </submittedName>
</protein>
<accession>A0ABY7TKQ5</accession>
<dbReference type="PANTHER" id="PTHR30273">
    <property type="entry name" value="PERIPLASMIC SIGNAL SENSOR AND SIGMA FACTOR ACTIVATOR FECR-RELATED"/>
    <property type="match status" value="1"/>
</dbReference>
<feature type="domain" description="FecR protein" evidence="2">
    <location>
        <begin position="118"/>
        <end position="209"/>
    </location>
</feature>
<evidence type="ECO:0000259" key="2">
    <source>
        <dbReference type="Pfam" id="PF04773"/>
    </source>
</evidence>
<dbReference type="InterPro" id="IPR006860">
    <property type="entry name" value="FecR"/>
</dbReference>
<dbReference type="RefSeq" id="WP_273688330.1">
    <property type="nucleotide sequence ID" value="NZ_CP117411.1"/>
</dbReference>
<dbReference type="EMBL" id="CP117411">
    <property type="protein sequence ID" value="WCT73807.1"/>
    <property type="molecule type" value="Genomic_DNA"/>
</dbReference>